<dbReference type="EMBL" id="NRSG01000148">
    <property type="protein sequence ID" value="MBK1660126.1"/>
    <property type="molecule type" value="Genomic_DNA"/>
</dbReference>
<organism evidence="1 2">
    <name type="scientific">Paracraurococcus ruber</name>
    <dbReference type="NCBI Taxonomy" id="77675"/>
    <lineage>
        <taxon>Bacteria</taxon>
        <taxon>Pseudomonadati</taxon>
        <taxon>Pseudomonadota</taxon>
        <taxon>Alphaproteobacteria</taxon>
        <taxon>Acetobacterales</taxon>
        <taxon>Roseomonadaceae</taxon>
        <taxon>Paracraurococcus</taxon>
    </lineage>
</organism>
<sequence>MLPRMVRRRSSLLSAQLVAEVMEAAGECRRACIRIRTEAPINGPAYEAAGRVMEAIDGLAEVLVGDRTHFHLKPHGSTFGGPPR</sequence>
<dbReference type="Proteomes" id="UP000697995">
    <property type="component" value="Unassembled WGS sequence"/>
</dbReference>
<evidence type="ECO:0000313" key="2">
    <source>
        <dbReference type="Proteomes" id="UP000697995"/>
    </source>
</evidence>
<reference evidence="1 2" key="1">
    <citation type="journal article" date="2020" name="Microorganisms">
        <title>Osmotic Adaptation and Compatible Solute Biosynthesis of Phototrophic Bacteria as Revealed from Genome Analyses.</title>
        <authorList>
            <person name="Imhoff J.F."/>
            <person name="Rahn T."/>
            <person name="Kunzel S."/>
            <person name="Keller A."/>
            <person name="Neulinger S.C."/>
        </authorList>
    </citation>
    <scope>NUCLEOTIDE SEQUENCE [LARGE SCALE GENOMIC DNA]</scope>
    <source>
        <strain evidence="1 2">DSM 15382</strain>
    </source>
</reference>
<comment type="caution">
    <text evidence="1">The sequence shown here is derived from an EMBL/GenBank/DDBJ whole genome shotgun (WGS) entry which is preliminary data.</text>
</comment>
<evidence type="ECO:0000313" key="1">
    <source>
        <dbReference type="EMBL" id="MBK1660126.1"/>
    </source>
</evidence>
<name>A0ABS1D0W5_9PROT</name>
<accession>A0ABS1D0W5</accession>
<keyword evidence="2" id="KW-1185">Reference proteome</keyword>
<gene>
    <name evidence="1" type="ORF">CKO45_17990</name>
</gene>
<protein>
    <submittedName>
        <fullName evidence="1">Uncharacterized protein</fullName>
    </submittedName>
</protein>
<proteinExistence type="predicted"/>